<evidence type="ECO:0000259" key="2">
    <source>
        <dbReference type="SMART" id="SM00507"/>
    </source>
</evidence>
<organism evidence="3 4">
    <name type="scientific">Solibaculum intestinale</name>
    <dbReference type="NCBI Taxonomy" id="3133165"/>
    <lineage>
        <taxon>Bacteria</taxon>
        <taxon>Bacillati</taxon>
        <taxon>Bacillota</taxon>
        <taxon>Clostridia</taxon>
        <taxon>Eubacteriales</taxon>
        <taxon>Oscillospiraceae</taxon>
        <taxon>Solibaculum</taxon>
    </lineage>
</organism>
<keyword evidence="1" id="KW-0175">Coiled coil</keyword>
<dbReference type="RefSeq" id="WP_349219513.1">
    <property type="nucleotide sequence ID" value="NZ_JBBMFD010000012.1"/>
</dbReference>
<accession>A0ABV1E0G6</accession>
<protein>
    <submittedName>
        <fullName evidence="3">HNH endonuclease signature motif containing protein</fullName>
        <ecNumber evidence="3">3.1.-.-</ecNumber>
    </submittedName>
</protein>
<dbReference type="Pfam" id="PF13392">
    <property type="entry name" value="HNH_3"/>
    <property type="match status" value="1"/>
</dbReference>
<evidence type="ECO:0000313" key="4">
    <source>
        <dbReference type="Proteomes" id="UP001489509"/>
    </source>
</evidence>
<comment type="caution">
    <text evidence="3">The sequence shown here is derived from an EMBL/GenBank/DDBJ whole genome shotgun (WGS) entry which is preliminary data.</text>
</comment>
<evidence type="ECO:0000256" key="1">
    <source>
        <dbReference type="SAM" id="Coils"/>
    </source>
</evidence>
<keyword evidence="3" id="KW-0540">Nuclease</keyword>
<keyword evidence="4" id="KW-1185">Reference proteome</keyword>
<keyword evidence="3" id="KW-0378">Hydrolase</keyword>
<dbReference type="GO" id="GO:0004519">
    <property type="term" value="F:endonuclease activity"/>
    <property type="evidence" value="ECO:0007669"/>
    <property type="project" value="UniProtKB-KW"/>
</dbReference>
<proteinExistence type="predicted"/>
<evidence type="ECO:0000313" key="3">
    <source>
        <dbReference type="EMBL" id="MEQ2440802.1"/>
    </source>
</evidence>
<dbReference type="InterPro" id="IPR044925">
    <property type="entry name" value="His-Me_finger_sf"/>
</dbReference>
<keyword evidence="3" id="KW-0255">Endonuclease</keyword>
<name>A0ABV1E0G6_9FIRM</name>
<dbReference type="EC" id="3.1.-.-" evidence="3"/>
<gene>
    <name evidence="3" type="ORF">WMO26_08205</name>
</gene>
<sequence length="265" mass="29597">MKTAIVQNGLFEVNEIGEVFRIKNGVKTLASQSKTGRNKRYCVVTARVDGVQRHYYVHRLVAEAFIPKPEGASEVNHKDGNPSNNRVENLEWCSRSENAEHAFRTGLINPYRNAAPCQNCGEYTCAKDHICPACKAELRGLAKRDDRSAYARDALAQIPPWAMTKRTSQFVEMRKAGLSLEEVGLICGVSRQCVDQAIKMAFAKAAKGAHAGNQVRIEVGRLERKIAKRKTKIQEIDKEKSRITEEINDLEKSIARLLQSADQAS</sequence>
<dbReference type="EMBL" id="JBBMFD010000012">
    <property type="protein sequence ID" value="MEQ2440802.1"/>
    <property type="molecule type" value="Genomic_DNA"/>
</dbReference>
<dbReference type="SMART" id="SM00507">
    <property type="entry name" value="HNHc"/>
    <property type="match status" value="1"/>
</dbReference>
<feature type="coiled-coil region" evidence="1">
    <location>
        <begin position="219"/>
        <end position="260"/>
    </location>
</feature>
<dbReference type="GO" id="GO:0016787">
    <property type="term" value="F:hydrolase activity"/>
    <property type="evidence" value="ECO:0007669"/>
    <property type="project" value="UniProtKB-KW"/>
</dbReference>
<feature type="domain" description="HNH nuclease" evidence="2">
    <location>
        <begin position="51"/>
        <end position="99"/>
    </location>
</feature>
<dbReference type="SUPFAM" id="SSF54060">
    <property type="entry name" value="His-Me finger endonucleases"/>
    <property type="match status" value="1"/>
</dbReference>
<dbReference type="InterPro" id="IPR003615">
    <property type="entry name" value="HNH_nuc"/>
</dbReference>
<reference evidence="3 4" key="1">
    <citation type="submission" date="2024-03" db="EMBL/GenBank/DDBJ databases">
        <title>Human intestinal bacterial collection.</title>
        <authorList>
            <person name="Pauvert C."/>
            <person name="Hitch T.C.A."/>
            <person name="Clavel T."/>
        </authorList>
    </citation>
    <scope>NUCLEOTIDE SEQUENCE [LARGE SCALE GENOMIC DNA]</scope>
    <source>
        <strain evidence="3 4">CLA-JM-H44</strain>
    </source>
</reference>
<dbReference type="Proteomes" id="UP001489509">
    <property type="component" value="Unassembled WGS sequence"/>
</dbReference>
<dbReference type="Gene3D" id="3.90.75.20">
    <property type="match status" value="1"/>
</dbReference>